<dbReference type="AlphaFoldDB" id="A0A9W7KYB4"/>
<dbReference type="GO" id="GO:0030896">
    <property type="term" value="C:checkpoint clamp complex"/>
    <property type="evidence" value="ECO:0007669"/>
    <property type="project" value="TreeGrafter"/>
</dbReference>
<keyword evidence="4" id="KW-0234">DNA repair</keyword>
<protein>
    <submittedName>
        <fullName evidence="7">Uncharacterized protein</fullName>
    </submittedName>
</protein>
<comment type="similarity">
    <text evidence="2">Belongs to the rad1 family.</text>
</comment>
<comment type="caution">
    <text evidence="7">The sequence shown here is derived from an EMBL/GenBank/DDBJ whole genome shotgun (WGS) entry which is preliminary data.</text>
</comment>
<dbReference type="GO" id="GO:0006281">
    <property type="term" value="P:DNA repair"/>
    <property type="evidence" value="ECO:0007669"/>
    <property type="project" value="UniProtKB-KW"/>
</dbReference>
<evidence type="ECO:0000313" key="7">
    <source>
        <dbReference type="EMBL" id="GMI16337.1"/>
    </source>
</evidence>
<name>A0A9W7KYB4_9STRA</name>
<dbReference type="InterPro" id="IPR003021">
    <property type="entry name" value="Rad1_Rec1_Rad17"/>
</dbReference>
<keyword evidence="5" id="KW-0539">Nucleus</keyword>
<evidence type="ECO:0000256" key="3">
    <source>
        <dbReference type="ARBA" id="ARBA00022763"/>
    </source>
</evidence>
<feature type="region of interest" description="Disordered" evidence="6">
    <location>
        <begin position="1"/>
        <end position="22"/>
    </location>
</feature>
<dbReference type="PANTHER" id="PTHR10870">
    <property type="entry name" value="CELL CYCLE CHECKPOINT PROTEIN RAD1"/>
    <property type="match status" value="1"/>
</dbReference>
<keyword evidence="3" id="KW-0227">DNA damage</keyword>
<evidence type="ECO:0000256" key="5">
    <source>
        <dbReference type="ARBA" id="ARBA00023242"/>
    </source>
</evidence>
<gene>
    <name evidence="7" type="ORF">TrLO_g11853</name>
</gene>
<dbReference type="InterPro" id="IPR046938">
    <property type="entry name" value="DNA_clamp_sf"/>
</dbReference>
<evidence type="ECO:0000256" key="6">
    <source>
        <dbReference type="SAM" id="MobiDB-lite"/>
    </source>
</evidence>
<evidence type="ECO:0000313" key="8">
    <source>
        <dbReference type="Proteomes" id="UP001165122"/>
    </source>
</evidence>
<dbReference type="Proteomes" id="UP001165122">
    <property type="component" value="Unassembled WGS sequence"/>
</dbReference>
<evidence type="ECO:0000256" key="4">
    <source>
        <dbReference type="ARBA" id="ARBA00023204"/>
    </source>
</evidence>
<dbReference type="PANTHER" id="PTHR10870:SF0">
    <property type="entry name" value="CELL CYCLE CHECKPOINT PROTEIN RAD1"/>
    <property type="match status" value="1"/>
</dbReference>
<dbReference type="Pfam" id="PF02144">
    <property type="entry name" value="Rad1"/>
    <property type="match status" value="1"/>
</dbReference>
<comment type="subcellular location">
    <subcellularLocation>
        <location evidence="1">Nucleus</location>
    </subcellularLocation>
</comment>
<organism evidence="7 8">
    <name type="scientific">Triparma laevis f. longispina</name>
    <dbReference type="NCBI Taxonomy" id="1714387"/>
    <lineage>
        <taxon>Eukaryota</taxon>
        <taxon>Sar</taxon>
        <taxon>Stramenopiles</taxon>
        <taxon>Ochrophyta</taxon>
        <taxon>Bolidophyceae</taxon>
        <taxon>Parmales</taxon>
        <taxon>Triparmaceae</taxon>
        <taxon>Triparma</taxon>
    </lineage>
</organism>
<accession>A0A9W7KYB4</accession>
<dbReference type="OrthoDB" id="337581at2759"/>
<proteinExistence type="inferred from homology"/>
<feature type="compositionally biased region" description="Polar residues" evidence="6">
    <location>
        <begin position="321"/>
        <end position="335"/>
    </location>
</feature>
<dbReference type="Gene3D" id="3.70.10.10">
    <property type="match status" value="1"/>
</dbReference>
<dbReference type="SUPFAM" id="SSF55979">
    <property type="entry name" value="DNA clamp"/>
    <property type="match status" value="1"/>
</dbReference>
<keyword evidence="8" id="KW-1185">Reference proteome</keyword>
<feature type="compositionally biased region" description="Acidic residues" evidence="6">
    <location>
        <begin position="368"/>
        <end position="382"/>
    </location>
</feature>
<feature type="region of interest" description="Disordered" evidence="6">
    <location>
        <begin position="321"/>
        <end position="382"/>
    </location>
</feature>
<evidence type="ECO:0000256" key="1">
    <source>
        <dbReference type="ARBA" id="ARBA00004123"/>
    </source>
</evidence>
<reference evidence="8" key="1">
    <citation type="journal article" date="2023" name="Commun. Biol.">
        <title>Genome analysis of Parmales, the sister group of diatoms, reveals the evolutionary specialization of diatoms from phago-mixotrophs to photoautotrophs.</title>
        <authorList>
            <person name="Ban H."/>
            <person name="Sato S."/>
            <person name="Yoshikawa S."/>
            <person name="Yamada K."/>
            <person name="Nakamura Y."/>
            <person name="Ichinomiya M."/>
            <person name="Sato N."/>
            <person name="Blanc-Mathieu R."/>
            <person name="Endo H."/>
            <person name="Kuwata A."/>
            <person name="Ogata H."/>
        </authorList>
    </citation>
    <scope>NUCLEOTIDE SEQUENCE [LARGE SCALE GENOMIC DNA]</scope>
    <source>
        <strain evidence="8">NIES 3700</strain>
    </source>
</reference>
<sequence length="382" mass="42193">MSSFPPSQAGSDNESSTSSHTFSPFRAVTTNTRTLISLLSSLSAFTPGESRGKKLPVQSSRFHAQCGVYISPTGITFLVSGLVKTSQASVNLQSDLFDVYDLPGDHNDDSLGHDLMLDINVLLSSMQILGPSYEQIGCEFTYSDETKIFKVTLTDRNGVTSATAIQASAEETEESRFDLDSTFLASEVCVRAIIKSSVLKHSYDEINRNIGSTKVELSFSPHVLIISTEGDNGVTYLDMPKSRSIFMTLETNPPTKHTRVYSKAYLSDGMRGCEVASETCFQINGEGVLAIQHQVVDDKSRNCYVDFILAPLQDEIEEYESNSVNTTQDTHQETSQDTDEEEGFRRRNVMNESPLEGYTAPKKRSAYDDSDSDDSTEDEFSH</sequence>
<dbReference type="GO" id="GO:0000077">
    <property type="term" value="P:DNA damage checkpoint signaling"/>
    <property type="evidence" value="ECO:0007669"/>
    <property type="project" value="InterPro"/>
</dbReference>
<dbReference type="EMBL" id="BRXW01000249">
    <property type="protein sequence ID" value="GMI16337.1"/>
    <property type="molecule type" value="Genomic_DNA"/>
</dbReference>
<evidence type="ECO:0000256" key="2">
    <source>
        <dbReference type="ARBA" id="ARBA00010991"/>
    </source>
</evidence>